<name>A0A0V0TD45_9BILA</name>
<gene>
    <name evidence="2" type="ORF">T05_5400</name>
</gene>
<dbReference type="AlphaFoldDB" id="A0A0V0TD45"/>
<accession>A0A0V0TD45</accession>
<sequence>MAATLIFFFLSLQLFKIPLCNDLPYDILFFHILCTNSQRIISFTFVTSSSLLRLIQSDFVALACSVTYGKKTPSITEQRHR</sequence>
<evidence type="ECO:0000256" key="1">
    <source>
        <dbReference type="SAM" id="SignalP"/>
    </source>
</evidence>
<comment type="caution">
    <text evidence="2">The sequence shown here is derived from an EMBL/GenBank/DDBJ whole genome shotgun (WGS) entry which is preliminary data.</text>
</comment>
<dbReference type="Proteomes" id="UP000055048">
    <property type="component" value="Unassembled WGS sequence"/>
</dbReference>
<proteinExistence type="predicted"/>
<protein>
    <recommendedName>
        <fullName evidence="4">Secreted protein</fullName>
    </recommendedName>
</protein>
<feature type="chain" id="PRO_5006869004" description="Secreted protein" evidence="1">
    <location>
        <begin position="23"/>
        <end position="81"/>
    </location>
</feature>
<reference evidence="2 3" key="1">
    <citation type="submission" date="2015-01" db="EMBL/GenBank/DDBJ databases">
        <title>Evolution of Trichinella species and genotypes.</title>
        <authorList>
            <person name="Korhonen P.K."/>
            <person name="Edoardo P."/>
            <person name="Giuseppe L.R."/>
            <person name="Gasser R.B."/>
        </authorList>
    </citation>
    <scope>NUCLEOTIDE SEQUENCE [LARGE SCALE GENOMIC DNA]</scope>
    <source>
        <strain evidence="2">ISS417</strain>
    </source>
</reference>
<evidence type="ECO:0008006" key="4">
    <source>
        <dbReference type="Google" id="ProtNLM"/>
    </source>
</evidence>
<feature type="signal peptide" evidence="1">
    <location>
        <begin position="1"/>
        <end position="22"/>
    </location>
</feature>
<keyword evidence="1" id="KW-0732">Signal</keyword>
<dbReference type="EMBL" id="JYDJ01000340">
    <property type="protein sequence ID" value="KRX36854.1"/>
    <property type="molecule type" value="Genomic_DNA"/>
</dbReference>
<organism evidence="2 3">
    <name type="scientific">Trichinella murrelli</name>
    <dbReference type="NCBI Taxonomy" id="144512"/>
    <lineage>
        <taxon>Eukaryota</taxon>
        <taxon>Metazoa</taxon>
        <taxon>Ecdysozoa</taxon>
        <taxon>Nematoda</taxon>
        <taxon>Enoplea</taxon>
        <taxon>Dorylaimia</taxon>
        <taxon>Trichinellida</taxon>
        <taxon>Trichinellidae</taxon>
        <taxon>Trichinella</taxon>
    </lineage>
</organism>
<evidence type="ECO:0000313" key="3">
    <source>
        <dbReference type="Proteomes" id="UP000055048"/>
    </source>
</evidence>
<keyword evidence="3" id="KW-1185">Reference proteome</keyword>
<evidence type="ECO:0000313" key="2">
    <source>
        <dbReference type="EMBL" id="KRX36854.1"/>
    </source>
</evidence>